<evidence type="ECO:0000313" key="4">
    <source>
        <dbReference type="Proteomes" id="UP000317617"/>
    </source>
</evidence>
<keyword evidence="2" id="KW-0732">Signal</keyword>
<dbReference type="STRING" id="104099.AD949_00330"/>
<gene>
    <name evidence="3" type="ORF">AOR01nite_25680</name>
</gene>
<evidence type="ECO:0000256" key="2">
    <source>
        <dbReference type="SAM" id="SignalP"/>
    </source>
</evidence>
<comment type="caution">
    <text evidence="3">The sequence shown here is derived from an EMBL/GenBank/DDBJ whole genome shotgun (WGS) entry which is preliminary data.</text>
</comment>
<accession>A0A4Y3TM51</accession>
<reference evidence="3 4" key="1">
    <citation type="submission" date="2019-06" db="EMBL/GenBank/DDBJ databases">
        <title>Whole genome shotgun sequence of Acetobacter orleanensis NBRC 13752.</title>
        <authorList>
            <person name="Hosoyama A."/>
            <person name="Uohara A."/>
            <person name="Ohji S."/>
            <person name="Ichikawa N."/>
        </authorList>
    </citation>
    <scope>NUCLEOTIDE SEQUENCE [LARGE SCALE GENOMIC DNA]</scope>
    <source>
        <strain evidence="3 4">NBRC 13752</strain>
    </source>
</reference>
<dbReference type="Proteomes" id="UP000317617">
    <property type="component" value="Unassembled WGS sequence"/>
</dbReference>
<dbReference type="EMBL" id="BJMU01000031">
    <property type="protein sequence ID" value="GEB84091.1"/>
    <property type="molecule type" value="Genomic_DNA"/>
</dbReference>
<feature type="chain" id="PRO_5021268096" evidence="2">
    <location>
        <begin position="22"/>
        <end position="285"/>
    </location>
</feature>
<evidence type="ECO:0000256" key="1">
    <source>
        <dbReference type="SAM" id="MobiDB-lite"/>
    </source>
</evidence>
<protein>
    <submittedName>
        <fullName evidence="3">Uncharacterized protein</fullName>
    </submittedName>
</protein>
<feature type="signal peptide" evidence="2">
    <location>
        <begin position="1"/>
        <end position="21"/>
    </location>
</feature>
<proteinExistence type="predicted"/>
<evidence type="ECO:0000313" key="3">
    <source>
        <dbReference type="EMBL" id="GEB84091.1"/>
    </source>
</evidence>
<feature type="region of interest" description="Disordered" evidence="1">
    <location>
        <begin position="39"/>
        <end position="60"/>
    </location>
</feature>
<name>A0A4Y3TM51_9PROT</name>
<dbReference type="AlphaFoldDB" id="A0A4Y3TM51"/>
<feature type="compositionally biased region" description="Polar residues" evidence="1">
    <location>
        <begin position="44"/>
        <end position="54"/>
    </location>
</feature>
<sequence>MIMRKSSIALVLFSFPITAHAQNAVDDFRRNMMGNLAGYDQGHIPSSKTDNQAPPDNGGVYLKHALDVPTTPNAVTQAPVVGLTIGMPAVEAEKILGRYCNHPAGIKYQTLGLSYKGIDVKTQPFVSKLTCSSDNDSLSVDISPPVAGTTVTKIDREVSYPADKSPHFADFQAEILKKYNIHLPVAMPNQPAIVAQYILKDKTTSEKINGRPIDIDDTSDAFSQTVQSYLRITANVIPENPTSMSEFTISSANPGDATVISNEIIKQLKAFVDEKLSNSNVKTVL</sequence>
<organism evidence="3 4">
    <name type="scientific">Acetobacter orleanensis</name>
    <dbReference type="NCBI Taxonomy" id="104099"/>
    <lineage>
        <taxon>Bacteria</taxon>
        <taxon>Pseudomonadati</taxon>
        <taxon>Pseudomonadota</taxon>
        <taxon>Alphaproteobacteria</taxon>
        <taxon>Acetobacterales</taxon>
        <taxon>Acetobacteraceae</taxon>
        <taxon>Acetobacter</taxon>
    </lineage>
</organism>
<keyword evidence="4" id="KW-1185">Reference proteome</keyword>